<evidence type="ECO:0000313" key="2">
    <source>
        <dbReference type="Proteomes" id="UP000184275"/>
    </source>
</evidence>
<accession>A0A1M6UVM2</accession>
<name>A0A1M6UVM2_9BACT</name>
<dbReference type="AlphaFoldDB" id="A0A1M6UVM2"/>
<reference evidence="2" key="1">
    <citation type="submission" date="2016-11" db="EMBL/GenBank/DDBJ databases">
        <authorList>
            <person name="Varghese N."/>
            <person name="Submissions S."/>
        </authorList>
    </citation>
    <scope>NUCLEOTIDE SEQUENCE [LARGE SCALE GENOMIC DNA]</scope>
    <source>
        <strain evidence="2">UWOS</strain>
    </source>
</reference>
<protein>
    <submittedName>
        <fullName evidence="1">Uncharacterized protein</fullName>
    </submittedName>
</protein>
<dbReference type="Proteomes" id="UP000184275">
    <property type="component" value="Unassembled WGS sequence"/>
</dbReference>
<evidence type="ECO:0000313" key="1">
    <source>
        <dbReference type="EMBL" id="SHK73106.1"/>
    </source>
</evidence>
<sequence>MYIVNMKVRFDNEKAAKVLEVHGVEMESVRNEVLEGRFTLQEVPNQAGHPGQRMFVVLMDGYACCAPYVVEADGTFFLKTAFKNRIYQRRYENGELEIPI</sequence>
<organism evidence="1 2">
    <name type="scientific">Fibrobacter intestinalis</name>
    <dbReference type="NCBI Taxonomy" id="28122"/>
    <lineage>
        <taxon>Bacteria</taxon>
        <taxon>Pseudomonadati</taxon>
        <taxon>Fibrobacterota</taxon>
        <taxon>Fibrobacteria</taxon>
        <taxon>Fibrobacterales</taxon>
        <taxon>Fibrobacteraceae</taxon>
        <taxon>Fibrobacter</taxon>
    </lineage>
</organism>
<dbReference type="EMBL" id="FRAW01000015">
    <property type="protein sequence ID" value="SHK73106.1"/>
    <property type="molecule type" value="Genomic_DNA"/>
</dbReference>
<proteinExistence type="predicted"/>
<dbReference type="RefSeq" id="WP_073304476.1">
    <property type="nucleotide sequence ID" value="NZ_FRAW01000015.1"/>
</dbReference>
<gene>
    <name evidence="1" type="ORF">SAMN05720469_11577</name>
</gene>
<keyword evidence="2" id="KW-1185">Reference proteome</keyword>